<evidence type="ECO:0000256" key="1">
    <source>
        <dbReference type="ARBA" id="ARBA00007831"/>
    </source>
</evidence>
<reference evidence="4 5" key="1">
    <citation type="journal article" date="2021" name="Sci. Rep.">
        <title>The genome of the diatom Chaetoceros tenuissimus carries an ancient integrated fragment of an extant virus.</title>
        <authorList>
            <person name="Hongo Y."/>
            <person name="Kimura K."/>
            <person name="Takaki Y."/>
            <person name="Yoshida Y."/>
            <person name="Baba S."/>
            <person name="Kobayashi G."/>
            <person name="Nagasaki K."/>
            <person name="Hano T."/>
            <person name="Tomaru Y."/>
        </authorList>
    </citation>
    <scope>NUCLEOTIDE SEQUENCE [LARGE SCALE GENOMIC DNA]</scope>
    <source>
        <strain evidence="4 5">NIES-3715</strain>
    </source>
</reference>
<dbReference type="InterPro" id="IPR037104">
    <property type="entry name" value="Annexin_sf"/>
</dbReference>
<comment type="caution">
    <text evidence="4">The sequence shown here is derived from an EMBL/GenBank/DDBJ whole genome shotgun (WGS) entry which is preliminary data.</text>
</comment>
<dbReference type="SUPFAM" id="SSF47874">
    <property type="entry name" value="Annexin"/>
    <property type="match status" value="1"/>
</dbReference>
<keyword evidence="3" id="KW-0041">Annexin</keyword>
<dbReference type="GO" id="GO:0005886">
    <property type="term" value="C:plasma membrane"/>
    <property type="evidence" value="ECO:0007669"/>
    <property type="project" value="TreeGrafter"/>
</dbReference>
<dbReference type="GO" id="GO:0005509">
    <property type="term" value="F:calcium ion binding"/>
    <property type="evidence" value="ECO:0007669"/>
    <property type="project" value="InterPro"/>
</dbReference>
<dbReference type="GO" id="GO:0001786">
    <property type="term" value="F:phosphatidylserine binding"/>
    <property type="evidence" value="ECO:0007669"/>
    <property type="project" value="TreeGrafter"/>
</dbReference>
<dbReference type="GO" id="GO:0005544">
    <property type="term" value="F:calcium-dependent phospholipid binding"/>
    <property type="evidence" value="ECO:0007669"/>
    <property type="project" value="InterPro"/>
</dbReference>
<dbReference type="PROSITE" id="PS51897">
    <property type="entry name" value="ANNEXIN_2"/>
    <property type="match status" value="3"/>
</dbReference>
<dbReference type="Gene3D" id="1.10.220.10">
    <property type="entry name" value="Annexin"/>
    <property type="match status" value="4"/>
</dbReference>
<keyword evidence="5" id="KW-1185">Reference proteome</keyword>
<name>A0AAD3CSY7_9STRA</name>
<evidence type="ECO:0000313" key="4">
    <source>
        <dbReference type="EMBL" id="GFH51627.1"/>
    </source>
</evidence>
<dbReference type="GO" id="GO:0005737">
    <property type="term" value="C:cytoplasm"/>
    <property type="evidence" value="ECO:0007669"/>
    <property type="project" value="TreeGrafter"/>
</dbReference>
<dbReference type="EMBL" id="BLLK01000045">
    <property type="protein sequence ID" value="GFH51627.1"/>
    <property type="molecule type" value="Genomic_DNA"/>
</dbReference>
<dbReference type="AlphaFoldDB" id="A0AAD3CSY7"/>
<dbReference type="Pfam" id="PF00191">
    <property type="entry name" value="Annexin"/>
    <property type="match status" value="3"/>
</dbReference>
<protein>
    <submittedName>
        <fullName evidence="4">Annexin</fullName>
    </submittedName>
</protein>
<evidence type="ECO:0000256" key="2">
    <source>
        <dbReference type="ARBA" id="ARBA00022737"/>
    </source>
</evidence>
<evidence type="ECO:0000256" key="3">
    <source>
        <dbReference type="ARBA" id="ARBA00023216"/>
    </source>
</evidence>
<dbReference type="SMART" id="SM00335">
    <property type="entry name" value="ANX"/>
    <property type="match status" value="3"/>
</dbReference>
<dbReference type="PRINTS" id="PR00196">
    <property type="entry name" value="ANNEXIN"/>
</dbReference>
<dbReference type="InterPro" id="IPR018502">
    <property type="entry name" value="Annexin_repeat"/>
</dbReference>
<organism evidence="4 5">
    <name type="scientific">Chaetoceros tenuissimus</name>
    <dbReference type="NCBI Taxonomy" id="426638"/>
    <lineage>
        <taxon>Eukaryota</taxon>
        <taxon>Sar</taxon>
        <taxon>Stramenopiles</taxon>
        <taxon>Ochrophyta</taxon>
        <taxon>Bacillariophyta</taxon>
        <taxon>Coscinodiscophyceae</taxon>
        <taxon>Chaetocerotophycidae</taxon>
        <taxon>Chaetocerotales</taxon>
        <taxon>Chaetocerotaceae</taxon>
        <taxon>Chaetoceros</taxon>
    </lineage>
</organism>
<gene>
    <name evidence="4" type="ORF">CTEN210_08103</name>
</gene>
<dbReference type="PANTHER" id="PTHR10502:SF102">
    <property type="entry name" value="ANNEXIN B11"/>
    <property type="match status" value="1"/>
</dbReference>
<comment type="similarity">
    <text evidence="1">Belongs to the annexin family.</text>
</comment>
<proteinExistence type="inferred from homology"/>
<dbReference type="Proteomes" id="UP001054902">
    <property type="component" value="Unassembled WGS sequence"/>
</dbReference>
<sequence>MMNYSEDPKTLDLYPALAFEEDLTPDIVEDHIEEKSKTIYEATKGWGSDKKQLIEALGMTTDEDRMQIPIKFSQIYNGDNLRDLMKKECGGNDFGLALQYLGLTPVEAECAMMKKACDGLGTDERLLYSVLCGRSNKDMELFKKTYYKVYTRDVVEKVTGEVSGTLKTCVISSLQAAEEEYDPGFHTNDKAIEDAEKIYAAGQGRFGKDTKELTKIIVLSPPKHLKNVNSYYADKYGYTLFKAIEKEFGGDAEKSVLFTLGLKLKPFETIAKLIKAACAGIGTDELLLTCTLIRYQKYLPYINLAHEELFQKSIQERVKSECGGNYKKLLLALVNKVSPEE</sequence>
<keyword evidence="2" id="KW-0677">Repeat</keyword>
<accession>A0AAD3CSY7</accession>
<dbReference type="PANTHER" id="PTHR10502">
    <property type="entry name" value="ANNEXIN"/>
    <property type="match status" value="1"/>
</dbReference>
<dbReference type="InterPro" id="IPR001464">
    <property type="entry name" value="Annexin"/>
</dbReference>
<evidence type="ECO:0000313" key="5">
    <source>
        <dbReference type="Proteomes" id="UP001054902"/>
    </source>
</evidence>